<dbReference type="EMBL" id="ACXU01000009">
    <property type="protein sequence ID" value="EEU12917.1"/>
    <property type="molecule type" value="Genomic_DNA"/>
</dbReference>
<proteinExistence type="predicted"/>
<dbReference type="HOGENOM" id="CLU_3163993_0_0_9"/>
<name>C7HTN6_9FIRM</name>
<organism evidence="1 2">
    <name type="scientific">Anaerococcus vaginalis ATCC 51170</name>
    <dbReference type="NCBI Taxonomy" id="655811"/>
    <lineage>
        <taxon>Bacteria</taxon>
        <taxon>Bacillati</taxon>
        <taxon>Bacillota</taxon>
        <taxon>Tissierellia</taxon>
        <taxon>Tissierellales</taxon>
        <taxon>Peptoniphilaceae</taxon>
        <taxon>Anaerococcus</taxon>
    </lineage>
</organism>
<protein>
    <submittedName>
        <fullName evidence="1">Uncharacterized protein</fullName>
    </submittedName>
</protein>
<dbReference type="Proteomes" id="UP000003821">
    <property type="component" value="Unassembled WGS sequence"/>
</dbReference>
<accession>C7HTN6</accession>
<sequence length="47" mass="5749">MDIYPDEDGNDCKVWMFYIRPIPDNDVKDLPCLSLRIYKIIRRTERM</sequence>
<gene>
    <name evidence="1" type="ORF">HMPREF0078_0637</name>
</gene>
<dbReference type="AlphaFoldDB" id="C7HTN6"/>
<evidence type="ECO:0000313" key="2">
    <source>
        <dbReference type="Proteomes" id="UP000003821"/>
    </source>
</evidence>
<evidence type="ECO:0000313" key="1">
    <source>
        <dbReference type="EMBL" id="EEU12917.1"/>
    </source>
</evidence>
<keyword evidence="2" id="KW-1185">Reference proteome</keyword>
<reference evidence="1 2" key="1">
    <citation type="submission" date="2009-08" db="EMBL/GenBank/DDBJ databases">
        <authorList>
            <person name="Muzny D."/>
            <person name="Qin X."/>
            <person name="Deng J."/>
            <person name="Jiang H."/>
            <person name="Liu Y."/>
            <person name="Qu J."/>
            <person name="Song X.-Z."/>
            <person name="Zhang L."/>
            <person name="Thornton R."/>
            <person name="Coyle M."/>
            <person name="Francisco L."/>
            <person name="Jackson L."/>
            <person name="Javaid M."/>
            <person name="Korchina V."/>
            <person name="Kovar C."/>
            <person name="Mata R."/>
            <person name="Mathew T."/>
            <person name="Ngo R."/>
            <person name="Nguyen L."/>
            <person name="Nguyen N."/>
            <person name="Okwuonu G."/>
            <person name="Ongeri F."/>
            <person name="Pham C."/>
            <person name="Simmons D."/>
            <person name="Wilczek-Boney K."/>
            <person name="Hale W."/>
            <person name="Jakkamsetti A."/>
            <person name="Pham P."/>
            <person name="Ruth R."/>
            <person name="San Lucas F."/>
            <person name="Warren J."/>
            <person name="Zhang J."/>
            <person name="Zhao Z."/>
            <person name="Zhou C."/>
            <person name="Zhu D."/>
            <person name="Lee S."/>
            <person name="Bess C."/>
            <person name="Blankenburg K."/>
            <person name="Forbes L."/>
            <person name="Fu Q."/>
            <person name="Gubbala S."/>
            <person name="Hirani K."/>
            <person name="Jayaseelan J.C."/>
            <person name="Lara F."/>
            <person name="Munidasa M."/>
            <person name="Palculict T."/>
            <person name="Patil S."/>
            <person name="Pu L.-L."/>
            <person name="Saada N."/>
            <person name="Tang L."/>
            <person name="Weissenberger G."/>
            <person name="Zhu Y."/>
            <person name="Hemphill L."/>
            <person name="Shang Y."/>
            <person name="Youmans B."/>
            <person name="Ayvaz T."/>
            <person name="Ross M."/>
            <person name="Santibanez J."/>
            <person name="Aqrawi P."/>
            <person name="Gross S."/>
            <person name="Joshi V."/>
            <person name="Fowler G."/>
            <person name="Nazareth L."/>
            <person name="Reid J."/>
            <person name="Worley K."/>
            <person name="Petrosino J."/>
            <person name="Highlander S."/>
            <person name="Gibbs R."/>
            <person name="Gibbs R."/>
        </authorList>
    </citation>
    <scope>NUCLEOTIDE SEQUENCE [LARGE SCALE GENOMIC DNA]</scope>
    <source>
        <strain evidence="1 2">ATCC 51170</strain>
    </source>
</reference>
<comment type="caution">
    <text evidence="1">The sequence shown here is derived from an EMBL/GenBank/DDBJ whole genome shotgun (WGS) entry which is preliminary data.</text>
</comment>